<dbReference type="PANTHER" id="PTHR13734">
    <property type="entry name" value="TRNA-NUCLEOTIDYLTRANSFERASE"/>
    <property type="match status" value="1"/>
</dbReference>
<evidence type="ECO:0000256" key="3">
    <source>
        <dbReference type="ARBA" id="ARBA00022884"/>
    </source>
</evidence>
<reference evidence="7 8" key="1">
    <citation type="submission" date="2016-04" db="EMBL/GenBank/DDBJ databases">
        <title>Evolutionary innovation and constraint leading to complex multicellularity in the Ascomycota.</title>
        <authorList>
            <person name="Cisse O."/>
            <person name="Nguyen A."/>
            <person name="Hewitt D.A."/>
            <person name="Jedd G."/>
            <person name="Stajich J.E."/>
        </authorList>
    </citation>
    <scope>NUCLEOTIDE SEQUENCE [LARGE SCALE GENOMIC DNA]</scope>
    <source>
        <strain evidence="7 8">DAH-3</strain>
    </source>
</reference>
<dbReference type="Pfam" id="PF01743">
    <property type="entry name" value="PolyA_pol"/>
    <property type="match status" value="1"/>
</dbReference>
<dbReference type="AlphaFoldDB" id="A0A1U7LLB8"/>
<evidence type="ECO:0000256" key="5">
    <source>
        <dbReference type="SAM" id="MobiDB-lite"/>
    </source>
</evidence>
<evidence type="ECO:0000313" key="7">
    <source>
        <dbReference type="EMBL" id="OLL23311.1"/>
    </source>
</evidence>
<proteinExistence type="inferred from homology"/>
<dbReference type="GO" id="GO:0003723">
    <property type="term" value="F:RNA binding"/>
    <property type="evidence" value="ECO:0007669"/>
    <property type="project" value="UniProtKB-KW"/>
</dbReference>
<evidence type="ECO:0000259" key="6">
    <source>
        <dbReference type="Pfam" id="PF01743"/>
    </source>
</evidence>
<evidence type="ECO:0000256" key="1">
    <source>
        <dbReference type="ARBA" id="ARBA00007265"/>
    </source>
</evidence>
<dbReference type="OrthoDB" id="445712at2759"/>
<protein>
    <submittedName>
        <fullName evidence="7">CCA tRNA nucleotidyltransferase, mitochondrial</fullName>
    </submittedName>
</protein>
<dbReference type="InterPro" id="IPR002646">
    <property type="entry name" value="PolA_pol_head_dom"/>
</dbReference>
<evidence type="ECO:0000256" key="4">
    <source>
        <dbReference type="RuleBase" id="RU003953"/>
    </source>
</evidence>
<feature type="domain" description="Poly A polymerase head" evidence="6">
    <location>
        <begin position="38"/>
        <end position="136"/>
    </location>
</feature>
<evidence type="ECO:0000256" key="2">
    <source>
        <dbReference type="ARBA" id="ARBA00022679"/>
    </source>
</evidence>
<dbReference type="InterPro" id="IPR043519">
    <property type="entry name" value="NT_sf"/>
</dbReference>
<keyword evidence="3 4" id="KW-0694">RNA-binding</keyword>
<sequence>MTCCPEIVLTPKEERLRKALVATADHIKIKEGKDVTVRLAGGWVRDKVIRTTSSLTAKLLSIQCNDLDVTLDSQTGYQFALKMKNYLDTTGSSDLTSITKIESNPAKSKHLETATTRFLDLDLDFVNLRSEEYTTTSRIPEMRNLERQRKTRQGETVQ</sequence>
<dbReference type="Proteomes" id="UP000186594">
    <property type="component" value="Unassembled WGS sequence"/>
</dbReference>
<dbReference type="SUPFAM" id="SSF81301">
    <property type="entry name" value="Nucleotidyltransferase"/>
    <property type="match status" value="1"/>
</dbReference>
<keyword evidence="8" id="KW-1185">Reference proteome</keyword>
<organism evidence="7 8">
    <name type="scientific">Neolecta irregularis (strain DAH-3)</name>
    <dbReference type="NCBI Taxonomy" id="1198029"/>
    <lineage>
        <taxon>Eukaryota</taxon>
        <taxon>Fungi</taxon>
        <taxon>Dikarya</taxon>
        <taxon>Ascomycota</taxon>
        <taxon>Taphrinomycotina</taxon>
        <taxon>Neolectales</taxon>
        <taxon>Neolectaceae</taxon>
        <taxon>Neolecta</taxon>
    </lineage>
</organism>
<dbReference type="PANTHER" id="PTHR13734:SF5">
    <property type="entry name" value="CCA TRNA NUCLEOTIDYLTRANSFERASE, MITOCHONDRIAL"/>
    <property type="match status" value="1"/>
</dbReference>
<dbReference type="GO" id="GO:0052927">
    <property type="term" value="F:CC tRNA cytidylyltransferase activity"/>
    <property type="evidence" value="ECO:0007669"/>
    <property type="project" value="TreeGrafter"/>
</dbReference>
<feature type="region of interest" description="Disordered" evidence="5">
    <location>
        <begin position="137"/>
        <end position="158"/>
    </location>
</feature>
<accession>A0A1U7LLB8</accession>
<dbReference type="EMBL" id="LXFE01001895">
    <property type="protein sequence ID" value="OLL23311.1"/>
    <property type="molecule type" value="Genomic_DNA"/>
</dbReference>
<dbReference type="GO" id="GO:0052929">
    <property type="term" value="F:ATP:3'-cytidine-cytidine-tRNA adenylyltransferase activity"/>
    <property type="evidence" value="ECO:0007669"/>
    <property type="project" value="TreeGrafter"/>
</dbReference>
<evidence type="ECO:0000313" key="8">
    <source>
        <dbReference type="Proteomes" id="UP000186594"/>
    </source>
</evidence>
<keyword evidence="2 4" id="KW-0808">Transferase</keyword>
<comment type="similarity">
    <text evidence="1 4">Belongs to the tRNA nucleotidyltransferase/poly(A) polymerase family.</text>
</comment>
<name>A0A1U7LLB8_NEOID</name>
<gene>
    <name evidence="7" type="ORF">NEOLI_005015</name>
</gene>
<dbReference type="Gene3D" id="3.30.460.10">
    <property type="entry name" value="Beta Polymerase, domain 2"/>
    <property type="match status" value="1"/>
</dbReference>
<dbReference type="STRING" id="1198029.A0A1U7LLB8"/>
<comment type="caution">
    <text evidence="7">The sequence shown here is derived from an EMBL/GenBank/DDBJ whole genome shotgun (WGS) entry which is preliminary data.</text>
</comment>
<dbReference type="GO" id="GO:0001680">
    <property type="term" value="P:tRNA 3'-terminal CCA addition"/>
    <property type="evidence" value="ECO:0007669"/>
    <property type="project" value="UniProtKB-ARBA"/>
</dbReference>